<dbReference type="InterPro" id="IPR009384">
    <property type="entry name" value="SwrD-like"/>
</dbReference>
<proteinExistence type="predicted"/>
<keyword evidence="2" id="KW-1185">Reference proteome</keyword>
<name>A0ABY7BPV3_9FIRM</name>
<dbReference type="PANTHER" id="PTHR39185:SF1">
    <property type="entry name" value="SWARMING MOTILITY PROTEIN SWRD"/>
    <property type="match status" value="1"/>
</dbReference>
<keyword evidence="1" id="KW-0282">Flagellum</keyword>
<evidence type="ECO:0000313" key="2">
    <source>
        <dbReference type="Proteomes" id="UP001164909"/>
    </source>
</evidence>
<gene>
    <name evidence="1" type="ORF">OTK00_001944</name>
</gene>
<dbReference type="Proteomes" id="UP001164909">
    <property type="component" value="Chromosome"/>
</dbReference>
<evidence type="ECO:0000313" key="1">
    <source>
        <dbReference type="EMBL" id="WAM33444.1"/>
    </source>
</evidence>
<sequence>MIKLRKINNKEFVVNADFIEFVEATPDTVITLTNGVKLVVKESVDEVIEKVIEYKKRIFEGVIFNIQSVKKEYEQ</sequence>
<reference evidence="1" key="1">
    <citation type="submission" date="2022-12" db="EMBL/GenBank/DDBJ databases">
        <authorList>
            <person name="Bing R.G."/>
            <person name="Willard D.J."/>
            <person name="Manesh M.J.H."/>
            <person name="Laemthong T."/>
            <person name="Crosby J.R."/>
            <person name="Kelly R.M."/>
        </authorList>
    </citation>
    <scope>NUCLEOTIDE SEQUENCE</scope>
    <source>
        <strain evidence="1">DSM 8990</strain>
    </source>
</reference>
<dbReference type="RefSeq" id="WP_045168996.1">
    <property type="nucleotide sequence ID" value="NZ_CP113865.1"/>
</dbReference>
<dbReference type="PANTHER" id="PTHR39185">
    <property type="entry name" value="SWARMING MOTILITY PROTEIN SWRD"/>
    <property type="match status" value="1"/>
</dbReference>
<keyword evidence="1" id="KW-0966">Cell projection</keyword>
<accession>A0ABY7BPV3</accession>
<protein>
    <submittedName>
        <fullName evidence="1">Flagellar FlbD family protein</fullName>
    </submittedName>
</protein>
<keyword evidence="1" id="KW-0969">Cilium</keyword>
<dbReference type="EMBL" id="CP113865">
    <property type="protein sequence ID" value="WAM33444.1"/>
    <property type="molecule type" value="Genomic_DNA"/>
</dbReference>
<organism evidence="1 2">
    <name type="scientific">Caldicellulosiruptor morganii</name>
    <dbReference type="NCBI Taxonomy" id="1387555"/>
    <lineage>
        <taxon>Bacteria</taxon>
        <taxon>Bacillati</taxon>
        <taxon>Bacillota</taxon>
        <taxon>Bacillota incertae sedis</taxon>
        <taxon>Caldicellulosiruptorales</taxon>
        <taxon>Caldicellulosiruptoraceae</taxon>
        <taxon>Caldicellulosiruptor</taxon>
    </lineage>
</organism>
<dbReference type="Pfam" id="PF06289">
    <property type="entry name" value="FlbD"/>
    <property type="match status" value="1"/>
</dbReference>